<comment type="caution">
    <text evidence="1">The sequence shown here is derived from an EMBL/GenBank/DDBJ whole genome shotgun (WGS) entry which is preliminary data.</text>
</comment>
<organism evidence="1 2">
    <name type="scientific">Halalkalibaculum roseum</name>
    <dbReference type="NCBI Taxonomy" id="2709311"/>
    <lineage>
        <taxon>Bacteria</taxon>
        <taxon>Pseudomonadati</taxon>
        <taxon>Balneolota</taxon>
        <taxon>Balneolia</taxon>
        <taxon>Balneolales</taxon>
        <taxon>Balneolaceae</taxon>
        <taxon>Halalkalibaculum</taxon>
    </lineage>
</organism>
<dbReference type="RefSeq" id="WP_165138156.1">
    <property type="nucleotide sequence ID" value="NZ_JAALLT010000001.1"/>
</dbReference>
<sequence>MHKLRSIAILSLFIVNVISCTDALNSSQENLSDIQLMDPMTSALISIENNEVHGNGIFSMNWSSLNPLFSNENDELGMALAIGFDKEVLLKPPYDTPTVEMGSVSIESARGESIKLTKQKSRFSGEHIIYSHRSFGPFTKQASLSYDAGSQYSISTSGSDVFPALHLTTTTPNKQVSILSPSDEILENHSGEIELSWDAVAGKPVAIHIRPSFDPKAGEKPGSFNRDHSKMILLEEQNGTYTITEQTLSEISERSAAKTLHISVGQLYVNDFQTDGKTYRVIMRSADHRLVKLN</sequence>
<protein>
    <submittedName>
        <fullName evidence="1">Efflux RND transporter permease subunit</fullName>
    </submittedName>
</protein>
<accession>A0A6M1SQP6</accession>
<name>A0A6M1SQP6_9BACT</name>
<keyword evidence="2" id="KW-1185">Reference proteome</keyword>
<dbReference type="EMBL" id="JAALLT010000001">
    <property type="protein sequence ID" value="NGP75130.1"/>
    <property type="molecule type" value="Genomic_DNA"/>
</dbReference>
<evidence type="ECO:0000313" key="1">
    <source>
        <dbReference type="EMBL" id="NGP75130.1"/>
    </source>
</evidence>
<dbReference type="Proteomes" id="UP000473278">
    <property type="component" value="Unassembled WGS sequence"/>
</dbReference>
<proteinExistence type="predicted"/>
<reference evidence="1 2" key="1">
    <citation type="submission" date="2020-02" db="EMBL/GenBank/DDBJ databases">
        <title>Balneolaceae bacterium YR4-1, complete genome.</title>
        <authorList>
            <person name="Li Y."/>
            <person name="Wu S."/>
        </authorList>
    </citation>
    <scope>NUCLEOTIDE SEQUENCE [LARGE SCALE GENOMIC DNA]</scope>
    <source>
        <strain evidence="1 2">YR4-1</strain>
    </source>
</reference>
<evidence type="ECO:0000313" key="2">
    <source>
        <dbReference type="Proteomes" id="UP000473278"/>
    </source>
</evidence>
<dbReference type="AlphaFoldDB" id="A0A6M1SQP6"/>
<gene>
    <name evidence="1" type="ORF">G3570_00685</name>
</gene>